<dbReference type="EMBL" id="JACHHW010000009">
    <property type="protein sequence ID" value="MBB5188733.1"/>
    <property type="molecule type" value="Genomic_DNA"/>
</dbReference>
<accession>A0A840R8F3</accession>
<evidence type="ECO:0000313" key="1">
    <source>
        <dbReference type="EMBL" id="MBB5188733.1"/>
    </source>
</evidence>
<keyword evidence="2" id="KW-1185">Reference proteome</keyword>
<name>A0A840R8F3_9GAMM</name>
<gene>
    <name evidence="1" type="ORF">HNQ57_003024</name>
</gene>
<dbReference type="AlphaFoldDB" id="A0A840R8F3"/>
<evidence type="ECO:0000313" key="2">
    <source>
        <dbReference type="Proteomes" id="UP000536640"/>
    </source>
</evidence>
<comment type="caution">
    <text evidence="1">The sequence shown here is derived from an EMBL/GenBank/DDBJ whole genome shotgun (WGS) entry which is preliminary data.</text>
</comment>
<organism evidence="1 2">
    <name type="scientific">Zhongshania antarctica</name>
    <dbReference type="NCBI Taxonomy" id="641702"/>
    <lineage>
        <taxon>Bacteria</taxon>
        <taxon>Pseudomonadati</taxon>
        <taxon>Pseudomonadota</taxon>
        <taxon>Gammaproteobacteria</taxon>
        <taxon>Cellvibrionales</taxon>
        <taxon>Spongiibacteraceae</taxon>
        <taxon>Zhongshania</taxon>
    </lineage>
</organism>
<sequence length="34" mass="3979">MAAYDYLALAKFRLISQYSYRSEFSKTDPEKNDG</sequence>
<dbReference type="Proteomes" id="UP000536640">
    <property type="component" value="Unassembled WGS sequence"/>
</dbReference>
<protein>
    <submittedName>
        <fullName evidence="1">Uncharacterized protein</fullName>
    </submittedName>
</protein>
<reference evidence="1 2" key="1">
    <citation type="submission" date="2020-08" db="EMBL/GenBank/DDBJ databases">
        <title>Genomic Encyclopedia of Type Strains, Phase IV (KMG-IV): sequencing the most valuable type-strain genomes for metagenomic binning, comparative biology and taxonomic classification.</title>
        <authorList>
            <person name="Goeker M."/>
        </authorList>
    </citation>
    <scope>NUCLEOTIDE SEQUENCE [LARGE SCALE GENOMIC DNA]</scope>
    <source>
        <strain evidence="1 2">DSM 25701</strain>
    </source>
</reference>
<proteinExistence type="predicted"/>